<reference evidence="6" key="1">
    <citation type="submission" date="2018-07" db="EMBL/GenBank/DDBJ databases">
        <authorList>
            <person name="Safronova V.I."/>
            <person name="Chirak E.R."/>
            <person name="Sazanova A.L."/>
        </authorList>
    </citation>
    <scope>NUCLEOTIDE SEQUENCE [LARGE SCALE GENOMIC DNA]</scope>
    <source>
        <strain evidence="6">RCAM04685</strain>
    </source>
</reference>
<organism evidence="5 6">
    <name type="scientific">Bosea caraganae</name>
    <dbReference type="NCBI Taxonomy" id="2763117"/>
    <lineage>
        <taxon>Bacteria</taxon>
        <taxon>Pseudomonadati</taxon>
        <taxon>Pseudomonadota</taxon>
        <taxon>Alphaproteobacteria</taxon>
        <taxon>Hyphomicrobiales</taxon>
        <taxon>Boseaceae</taxon>
        <taxon>Bosea</taxon>
    </lineage>
</organism>
<sequence length="470" mass="53626">MVRNERAVWSWAGLMARLSGKDNSAVQNLSPIENDTSREHSFVDIHPDIGVDKKWHIIGGSMSYLQTHPWLSFTLDLRQFNHSLWMLLGEARSKCAHLSSVPMRPEIADRLHRVYLAKGIHATTAIEGNTLSEKQVLEIIENKKDEKKSERYLRTEIDNVLHSANKILESVEKYGFKPITATEIKSYNKQILENLDTDEHVTPGEFSPVQVGVPRYKGAAPSDFATLVTKLCDWLNSDFAFEDEELAVPFGLIKAIVSHVYLVWIHPFGDGNGRTARMLEVRFLLEANVPSVAAHLLSNHYNRTRDEYYRQLDRASKNGGNLVPFIEYAIQGFIDQMRDQIKVIKQQLWDISWINYVYDKFGEDKTPSDRRQLKLILALGNKSEHIERPKLRLLTPEIAAEYAVKTSKTLSRDIGKLKSLGLISETKEGVRAKKEILLAFLPRSKPGNAERQLEEALKMKSTADQLTFEF</sequence>
<keyword evidence="2" id="KW-0547">Nucleotide-binding</keyword>
<feature type="binding site" evidence="2">
    <location>
        <position position="318"/>
    </location>
    <ligand>
        <name>ATP</name>
        <dbReference type="ChEBI" id="CHEBI:30616"/>
    </ligand>
</feature>
<dbReference type="EMBL" id="QQTP01000009">
    <property type="protein sequence ID" value="RDJ23097.1"/>
    <property type="molecule type" value="Genomic_DNA"/>
</dbReference>
<evidence type="ECO:0000313" key="5">
    <source>
        <dbReference type="EMBL" id="RDJ23097.1"/>
    </source>
</evidence>
<dbReference type="InterPro" id="IPR003812">
    <property type="entry name" value="Fido"/>
</dbReference>
<dbReference type="OrthoDB" id="9813719at2"/>
<dbReference type="SUPFAM" id="SSF140931">
    <property type="entry name" value="Fic-like"/>
    <property type="match status" value="1"/>
</dbReference>
<dbReference type="PANTHER" id="PTHR13504:SF38">
    <property type="entry name" value="FIDO DOMAIN-CONTAINING PROTEIN"/>
    <property type="match status" value="1"/>
</dbReference>
<evidence type="ECO:0000259" key="4">
    <source>
        <dbReference type="PROSITE" id="PS51459"/>
    </source>
</evidence>
<proteinExistence type="predicted"/>
<dbReference type="PROSITE" id="PS51459">
    <property type="entry name" value="FIDO"/>
    <property type="match status" value="1"/>
</dbReference>
<keyword evidence="2" id="KW-0067">ATP-binding</keyword>
<protein>
    <submittedName>
        <fullName evidence="5">Fic family protein</fullName>
    </submittedName>
</protein>
<feature type="binding site" evidence="2">
    <location>
        <begin position="270"/>
        <end position="277"/>
    </location>
    <ligand>
        <name>ATP</name>
        <dbReference type="ChEBI" id="CHEBI:30616"/>
    </ligand>
</feature>
<gene>
    <name evidence="5" type="ORF">DWE98_16965</name>
</gene>
<accession>A0A370L3S4</accession>
<dbReference type="AlphaFoldDB" id="A0A370L3S4"/>
<keyword evidence="6" id="KW-1185">Reference proteome</keyword>
<evidence type="ECO:0000256" key="3">
    <source>
        <dbReference type="PIRSR" id="PIRSR640198-3"/>
    </source>
</evidence>
<evidence type="ECO:0000256" key="2">
    <source>
        <dbReference type="PIRSR" id="PIRSR640198-2"/>
    </source>
</evidence>
<dbReference type="InterPro" id="IPR040198">
    <property type="entry name" value="Fido_containing"/>
</dbReference>
<dbReference type="Gene3D" id="1.10.3290.10">
    <property type="entry name" value="Fido-like domain"/>
    <property type="match status" value="1"/>
</dbReference>
<feature type="binding site" evidence="2">
    <location>
        <begin position="308"/>
        <end position="309"/>
    </location>
    <ligand>
        <name>ATP</name>
        <dbReference type="ChEBI" id="CHEBI:30616"/>
    </ligand>
</feature>
<name>A0A370L3S4_9HYPH</name>
<feature type="site" description="Important for autoinhibition of adenylyltransferase activity" evidence="3">
    <location>
        <position position="127"/>
    </location>
</feature>
<dbReference type="PANTHER" id="PTHR13504">
    <property type="entry name" value="FIDO DOMAIN-CONTAINING PROTEIN DDB_G0283145"/>
    <property type="match status" value="1"/>
</dbReference>
<comment type="caution">
    <text evidence="5">The sequence shown here is derived from an EMBL/GenBank/DDBJ whole genome shotgun (WGS) entry which is preliminary data.</text>
</comment>
<dbReference type="InterPro" id="IPR036597">
    <property type="entry name" value="Fido-like_dom_sf"/>
</dbReference>
<evidence type="ECO:0000256" key="1">
    <source>
        <dbReference type="PIRSR" id="PIRSR640198-1"/>
    </source>
</evidence>
<dbReference type="Proteomes" id="UP000255207">
    <property type="component" value="Unassembled WGS sequence"/>
</dbReference>
<feature type="domain" description="Fido" evidence="4">
    <location>
        <begin position="179"/>
        <end position="331"/>
    </location>
</feature>
<dbReference type="GO" id="GO:0005524">
    <property type="term" value="F:ATP binding"/>
    <property type="evidence" value="ECO:0007669"/>
    <property type="project" value="UniProtKB-KW"/>
</dbReference>
<feature type="active site" evidence="1">
    <location>
        <position position="266"/>
    </location>
</feature>
<dbReference type="Pfam" id="PF02661">
    <property type="entry name" value="Fic"/>
    <property type="match status" value="1"/>
</dbReference>
<evidence type="ECO:0000313" key="6">
    <source>
        <dbReference type="Proteomes" id="UP000255207"/>
    </source>
</evidence>